<dbReference type="PANTHER" id="PTHR45856">
    <property type="entry name" value="ALPHA/BETA-HYDROLASES SUPERFAMILY PROTEIN"/>
    <property type="match status" value="1"/>
</dbReference>
<gene>
    <name evidence="2" type="ORF">EDC52_104285</name>
</gene>
<dbReference type="EMBL" id="SMCR01000004">
    <property type="protein sequence ID" value="TCV96845.1"/>
    <property type="molecule type" value="Genomic_DNA"/>
</dbReference>
<evidence type="ECO:0000313" key="3">
    <source>
        <dbReference type="Proteomes" id="UP000295719"/>
    </source>
</evidence>
<dbReference type="Proteomes" id="UP000295719">
    <property type="component" value="Unassembled WGS sequence"/>
</dbReference>
<dbReference type="InterPro" id="IPR051218">
    <property type="entry name" value="Sec_MonoDiacylglyc_Lipase"/>
</dbReference>
<dbReference type="RefSeq" id="WP_131865411.1">
    <property type="nucleotide sequence ID" value="NZ_SMCR01000004.1"/>
</dbReference>
<name>A0A4R3YUT0_9GAMM</name>
<dbReference type="OrthoDB" id="5562330at2"/>
<proteinExistence type="predicted"/>
<dbReference type="InterPro" id="IPR029058">
    <property type="entry name" value="AB_hydrolase_fold"/>
</dbReference>
<dbReference type="SUPFAM" id="SSF53474">
    <property type="entry name" value="alpha/beta-Hydrolases"/>
    <property type="match status" value="1"/>
</dbReference>
<dbReference type="CDD" id="cd00519">
    <property type="entry name" value="Lipase_3"/>
    <property type="match status" value="1"/>
</dbReference>
<dbReference type="InterPro" id="IPR002921">
    <property type="entry name" value="Fungal_lipase-type"/>
</dbReference>
<reference evidence="2 3" key="1">
    <citation type="submission" date="2019-03" db="EMBL/GenBank/DDBJ databases">
        <title>Genomic Encyclopedia of Type Strains, Phase IV (KMG-IV): sequencing the most valuable type-strain genomes for metagenomic binning, comparative biology and taxonomic classification.</title>
        <authorList>
            <person name="Goeker M."/>
        </authorList>
    </citation>
    <scope>NUCLEOTIDE SEQUENCE [LARGE SCALE GENOMIC DNA]</scope>
    <source>
        <strain evidence="2 3">DSM 19580</strain>
    </source>
</reference>
<dbReference type="PANTHER" id="PTHR45856:SF24">
    <property type="entry name" value="FUNGAL LIPASE-LIKE DOMAIN-CONTAINING PROTEIN"/>
    <property type="match status" value="1"/>
</dbReference>
<protein>
    <submittedName>
        <fullName evidence="2">Lipase (Class 3)</fullName>
    </submittedName>
</protein>
<dbReference type="AlphaFoldDB" id="A0A4R3YUT0"/>
<dbReference type="Pfam" id="PF01764">
    <property type="entry name" value="Lipase_3"/>
    <property type="match status" value="1"/>
</dbReference>
<evidence type="ECO:0000259" key="1">
    <source>
        <dbReference type="Pfam" id="PF01764"/>
    </source>
</evidence>
<dbReference type="Gene3D" id="3.40.50.1820">
    <property type="entry name" value="alpha/beta hydrolase"/>
    <property type="match status" value="1"/>
</dbReference>
<organism evidence="2 3">
    <name type="scientific">Biostraticola tofi</name>
    <dbReference type="NCBI Taxonomy" id="466109"/>
    <lineage>
        <taxon>Bacteria</taxon>
        <taxon>Pseudomonadati</taxon>
        <taxon>Pseudomonadota</taxon>
        <taxon>Gammaproteobacteria</taxon>
        <taxon>Enterobacterales</taxon>
        <taxon>Bruguierivoracaceae</taxon>
        <taxon>Biostraticola</taxon>
    </lineage>
</organism>
<dbReference type="GO" id="GO:0006629">
    <property type="term" value="P:lipid metabolic process"/>
    <property type="evidence" value="ECO:0007669"/>
    <property type="project" value="InterPro"/>
</dbReference>
<keyword evidence="3" id="KW-1185">Reference proteome</keyword>
<accession>A0A4R3YUT0</accession>
<comment type="caution">
    <text evidence="2">The sequence shown here is derived from an EMBL/GenBank/DDBJ whole genome shotgun (WGS) entry which is preliminary data.</text>
</comment>
<feature type="domain" description="Fungal lipase-type" evidence="1">
    <location>
        <begin position="271"/>
        <end position="400"/>
    </location>
</feature>
<evidence type="ECO:0000313" key="2">
    <source>
        <dbReference type="EMBL" id="TCV96845.1"/>
    </source>
</evidence>
<sequence length="626" mass="71569">MSTATTSLECKYPDAWTGKQKKYWVEIQLMDERETPIPDMPYVAENAATRSQCASYTGKSDASGIIRIEGLHPLELILHIEAKPLADEMEKRALRPFGRSEDDSTVKPKAAVEGYEYRYLKIGQLCDSLPEMMPEWKDKANPPEYHFPDAQFTGQTIKKLNCRYVFEVCPFRAWSLMLHHQTDYSIVNAYNLGIMADLSYSAEEQIIRYFEQECVDLSAAPKLSDEHDYYAVVKDVPFSQRYINPRFVTTAGSIIQHDTQLFYVSNDEHVIVAWRGTQEVRDWVTDITFSPQACPSYLVPTGKIHKGFLDAFEYAKDKSQDSFKEIKNLITIEQRELFLCGHSLGGALALIYAAELKSIKPLLYTYGMPRVFTADAVLQLTGITHYRHVNDSDTITSVPMDANLYNWFYEIYGPVGSVLGTTWSVAELLSQKITGITVGDCFWHHGDIVLFYYTTQVVESLQCEGSMSAPKCRRIKYRLPKKTKYYLIPSLAEEKSISAKNQDIQFIRSLTPDSMKQFFPKNTNPDLDSILTDPRNHFMPAAYLPYINDQLVELVCPDAPLKRIESRGAFEKQLSDAGIPDNEKERNRLFAALQRLVVETLKVTEQMPEGKPALERFRKTKKEYAE</sequence>